<dbReference type="SUPFAM" id="SSF50249">
    <property type="entry name" value="Nucleic acid-binding proteins"/>
    <property type="match status" value="1"/>
</dbReference>
<feature type="compositionally biased region" description="Basic and acidic residues" evidence="3">
    <location>
        <begin position="52"/>
        <end position="61"/>
    </location>
</feature>
<proteinExistence type="predicted"/>
<name>A0A9X3SGF9_9ACTN</name>
<feature type="compositionally biased region" description="Low complexity" evidence="3">
    <location>
        <begin position="1"/>
        <end position="48"/>
    </location>
</feature>
<dbReference type="PROSITE" id="PS50935">
    <property type="entry name" value="SSB"/>
    <property type="match status" value="1"/>
</dbReference>
<dbReference type="InterPro" id="IPR012340">
    <property type="entry name" value="NA-bd_OB-fold"/>
</dbReference>
<evidence type="ECO:0000313" key="4">
    <source>
        <dbReference type="EMBL" id="MDA0567808.1"/>
    </source>
</evidence>
<feature type="compositionally biased region" description="Low complexity" evidence="3">
    <location>
        <begin position="162"/>
        <end position="182"/>
    </location>
</feature>
<evidence type="ECO:0000313" key="5">
    <source>
        <dbReference type="Proteomes" id="UP001140076"/>
    </source>
</evidence>
<dbReference type="GO" id="GO:0003697">
    <property type="term" value="F:single-stranded DNA binding"/>
    <property type="evidence" value="ECO:0007669"/>
    <property type="project" value="InterPro"/>
</dbReference>
<dbReference type="EMBL" id="JAJAQC010000079">
    <property type="protein sequence ID" value="MDA0567808.1"/>
    <property type="molecule type" value="Genomic_DNA"/>
</dbReference>
<accession>A0A9X3SGF9</accession>
<dbReference type="AlphaFoldDB" id="A0A9X3SGF9"/>
<keyword evidence="1 2" id="KW-0238">DNA-binding</keyword>
<dbReference type="CDD" id="cd04496">
    <property type="entry name" value="SSB_OBF"/>
    <property type="match status" value="1"/>
</dbReference>
<reference evidence="4" key="1">
    <citation type="submission" date="2021-10" db="EMBL/GenBank/DDBJ databases">
        <title>Streptomonospora sp. nov., isolated from mangrove soil.</title>
        <authorList>
            <person name="Chen X."/>
            <person name="Ge X."/>
            <person name="Liu W."/>
        </authorList>
    </citation>
    <scope>NUCLEOTIDE SEQUENCE</scope>
    <source>
        <strain evidence="4">S1-112</strain>
    </source>
</reference>
<keyword evidence="5" id="KW-1185">Reference proteome</keyword>
<organism evidence="4 5">
    <name type="scientific">Streptomonospora mangrovi</name>
    <dbReference type="NCBI Taxonomy" id="2883123"/>
    <lineage>
        <taxon>Bacteria</taxon>
        <taxon>Bacillati</taxon>
        <taxon>Actinomycetota</taxon>
        <taxon>Actinomycetes</taxon>
        <taxon>Streptosporangiales</taxon>
        <taxon>Nocardiopsidaceae</taxon>
        <taxon>Streptomonospora</taxon>
    </lineage>
</organism>
<dbReference type="RefSeq" id="WP_270075043.1">
    <property type="nucleotide sequence ID" value="NZ_JAJAQC010000079.1"/>
</dbReference>
<evidence type="ECO:0000256" key="2">
    <source>
        <dbReference type="PROSITE-ProRule" id="PRU00252"/>
    </source>
</evidence>
<sequence length="182" mass="18855">MSESTTAALAAPPSAPSAPADLTPAAPGAAAGPVGARLRSGAGAVAPRPVRRRDPAGHRNEVVVAGRITAEPAVRELPSGDRLTSWRVSIARPASEQRPNQSSDPITCVSFQTAIERDTRDWRIGDTVQVSGALRRRFWRSAKGAASVVEIEARQVQRLARAEPAAATAGTGASPSPAAEAR</sequence>
<evidence type="ECO:0000256" key="1">
    <source>
        <dbReference type="ARBA" id="ARBA00023125"/>
    </source>
</evidence>
<feature type="region of interest" description="Disordered" evidence="3">
    <location>
        <begin position="1"/>
        <end position="61"/>
    </location>
</feature>
<evidence type="ECO:0000256" key="3">
    <source>
        <dbReference type="SAM" id="MobiDB-lite"/>
    </source>
</evidence>
<dbReference type="Pfam" id="PF00436">
    <property type="entry name" value="SSB"/>
    <property type="match status" value="1"/>
</dbReference>
<dbReference type="Proteomes" id="UP001140076">
    <property type="component" value="Unassembled WGS sequence"/>
</dbReference>
<comment type="caution">
    <text evidence="4">The sequence shown here is derived from an EMBL/GenBank/DDBJ whole genome shotgun (WGS) entry which is preliminary data.</text>
</comment>
<protein>
    <submittedName>
        <fullName evidence="4">Single-stranded DNA-binding protein</fullName>
    </submittedName>
</protein>
<dbReference type="InterPro" id="IPR000424">
    <property type="entry name" value="Primosome_PriB/ssb"/>
</dbReference>
<dbReference type="Gene3D" id="2.40.50.140">
    <property type="entry name" value="Nucleic acid-binding proteins"/>
    <property type="match status" value="1"/>
</dbReference>
<feature type="region of interest" description="Disordered" evidence="3">
    <location>
        <begin position="159"/>
        <end position="182"/>
    </location>
</feature>
<gene>
    <name evidence="4" type="ORF">LG943_26305</name>
</gene>